<proteinExistence type="predicted"/>
<evidence type="ECO:0000256" key="1">
    <source>
        <dbReference type="ARBA" id="ARBA00022679"/>
    </source>
</evidence>
<dbReference type="SUPFAM" id="SSF53335">
    <property type="entry name" value="S-adenosyl-L-methionine-dependent methyltransferases"/>
    <property type="match status" value="1"/>
</dbReference>
<dbReference type="PANTHER" id="PTHR43861">
    <property type="entry name" value="TRANS-ACONITATE 2-METHYLTRANSFERASE-RELATED"/>
    <property type="match status" value="1"/>
</dbReference>
<dbReference type="GO" id="GO:0017000">
    <property type="term" value="P:antibiotic biosynthetic process"/>
    <property type="evidence" value="ECO:0007669"/>
    <property type="project" value="UniProtKB-ARBA"/>
</dbReference>
<dbReference type="InterPro" id="IPR041698">
    <property type="entry name" value="Methyltransf_25"/>
</dbReference>
<keyword evidence="4" id="KW-1185">Reference proteome</keyword>
<sequence>MDSEPGHHAAGYSDADDAALYDLLNPWEPEVRPSGDAFYTDLVMAADSVLDVGCGTGLMLRHARAHGHGGRLVGLDPDVASLARARRRDDVEWVEGRAAEARWQGEFALATMVSHAFQCLVTDEELRSSLTAIRAALRDDGVFAFETRHPQARAWESWTSESPSTLVDGTGRTLLVSNAVESVTDGVVTVTETTSAPDGTVLRVGRDSLRFLEVDALDAFLAEAGFTVTARYGDWSGGPLDERSREIVMVARRA</sequence>
<dbReference type="InterPro" id="IPR029063">
    <property type="entry name" value="SAM-dependent_MTases_sf"/>
</dbReference>
<keyword evidence="3" id="KW-0489">Methyltransferase</keyword>
<dbReference type="CDD" id="cd02440">
    <property type="entry name" value="AdoMet_MTases"/>
    <property type="match status" value="1"/>
</dbReference>
<evidence type="ECO:0000313" key="3">
    <source>
        <dbReference type="EMBL" id="MBF9068785.1"/>
    </source>
</evidence>
<dbReference type="GO" id="GO:0008168">
    <property type="term" value="F:methyltransferase activity"/>
    <property type="evidence" value="ECO:0007669"/>
    <property type="project" value="UniProtKB-KW"/>
</dbReference>
<protein>
    <submittedName>
        <fullName evidence="3">Class I SAM-dependent methyltransferase</fullName>
    </submittedName>
</protein>
<reference evidence="3" key="1">
    <citation type="submission" date="2020-11" db="EMBL/GenBank/DDBJ databases">
        <title>Isolation and identification of active actinomycetes.</title>
        <authorList>
            <person name="Yu B."/>
        </authorList>
    </citation>
    <scope>NUCLEOTIDE SEQUENCE</scope>
    <source>
        <strain evidence="3">NEAU-YB345</strain>
    </source>
</reference>
<evidence type="ECO:0000313" key="4">
    <source>
        <dbReference type="Proteomes" id="UP000657385"/>
    </source>
</evidence>
<organism evidence="3 4">
    <name type="scientific">Streptacidiphilus fuscans</name>
    <dbReference type="NCBI Taxonomy" id="2789292"/>
    <lineage>
        <taxon>Bacteria</taxon>
        <taxon>Bacillati</taxon>
        <taxon>Actinomycetota</taxon>
        <taxon>Actinomycetes</taxon>
        <taxon>Kitasatosporales</taxon>
        <taxon>Streptomycetaceae</taxon>
        <taxon>Streptacidiphilus</taxon>
    </lineage>
</organism>
<dbReference type="AlphaFoldDB" id="A0A931B0A0"/>
<dbReference type="Gene3D" id="2.20.130.10">
    <property type="entry name" value="CAC2371-like domains"/>
    <property type="match status" value="1"/>
</dbReference>
<feature type="domain" description="Methyltransferase" evidence="2">
    <location>
        <begin position="49"/>
        <end position="141"/>
    </location>
</feature>
<dbReference type="Pfam" id="PF13649">
    <property type="entry name" value="Methyltransf_25"/>
    <property type="match status" value="1"/>
</dbReference>
<gene>
    <name evidence="3" type="ORF">I2501_12200</name>
</gene>
<dbReference type="Gene3D" id="3.40.50.150">
    <property type="entry name" value="Vaccinia Virus protein VP39"/>
    <property type="match status" value="1"/>
</dbReference>
<accession>A0A931B0A0</accession>
<name>A0A931B0A0_9ACTN</name>
<dbReference type="Proteomes" id="UP000657385">
    <property type="component" value="Unassembled WGS sequence"/>
</dbReference>
<keyword evidence="1" id="KW-0808">Transferase</keyword>
<evidence type="ECO:0000259" key="2">
    <source>
        <dbReference type="Pfam" id="PF13649"/>
    </source>
</evidence>
<dbReference type="GO" id="GO:0032259">
    <property type="term" value="P:methylation"/>
    <property type="evidence" value="ECO:0007669"/>
    <property type="project" value="UniProtKB-KW"/>
</dbReference>
<dbReference type="EMBL" id="JADPRT010000004">
    <property type="protein sequence ID" value="MBF9068785.1"/>
    <property type="molecule type" value="Genomic_DNA"/>
</dbReference>
<comment type="caution">
    <text evidence="3">The sequence shown here is derived from an EMBL/GenBank/DDBJ whole genome shotgun (WGS) entry which is preliminary data.</text>
</comment>
<dbReference type="RefSeq" id="WP_196193932.1">
    <property type="nucleotide sequence ID" value="NZ_JADPRT010000004.1"/>
</dbReference>